<protein>
    <submittedName>
        <fullName evidence="7">Uncharacterized protein</fullName>
    </submittedName>
</protein>
<accession>A0ABQ7K2C2</accession>
<evidence type="ECO:0000256" key="6">
    <source>
        <dbReference type="SAM" id="SignalP"/>
    </source>
</evidence>
<feature type="signal peptide" evidence="6">
    <location>
        <begin position="1"/>
        <end position="25"/>
    </location>
</feature>
<evidence type="ECO:0000256" key="2">
    <source>
        <dbReference type="ARBA" id="ARBA00022512"/>
    </source>
</evidence>
<sequence>MTRITPSLLLLISAALAMCGNQVVASSEADIATLAACSTFSGSLTVQGLTSLNAVSLPALQSLTGTIKIASNPHLTTLSLDNLQSSTGTITLYNNTLLSSINAPQLKTLSSLEIVTAPSLRQLSLANVQSINSFKVEDSGLDNSGFVPWSAFQKAVDIGISNNKFLKAIEIPGLDTVSGRFIVAANGLMEGKGEGASLHLQNLTTISNCTLRHLTDLQLPSLTAVSSSLSFDETNLQLIHAPILKSVGQTLSIVSNNKLNNISFPALTSIGGALLIANNTLLTSVAGFEKLKDISGVLNMRGDFANVSFPEVSSVQGGMSILSSSKDFDCSTLSKVKASARGKTVVCQAQVKSAKPTNSNGDGDDAMLSGASSLMSTTTQGAVWATVALLSGLASYAL</sequence>
<comment type="subcellular location">
    <subcellularLocation>
        <location evidence="1">Secreted</location>
        <location evidence="1">Cell wall</location>
    </subcellularLocation>
</comment>
<gene>
    <name evidence="7" type="ORF">BGZ96_006442</name>
</gene>
<dbReference type="PANTHER" id="PTHR31018:SF3">
    <property type="entry name" value="RECEPTOR PROTEIN-TYROSINE KINASE"/>
    <property type="match status" value="1"/>
</dbReference>
<evidence type="ECO:0000256" key="5">
    <source>
        <dbReference type="ARBA" id="ARBA00023180"/>
    </source>
</evidence>
<evidence type="ECO:0000313" key="8">
    <source>
        <dbReference type="Proteomes" id="UP001194696"/>
    </source>
</evidence>
<dbReference type="Proteomes" id="UP001194696">
    <property type="component" value="Unassembled WGS sequence"/>
</dbReference>
<evidence type="ECO:0000313" key="7">
    <source>
        <dbReference type="EMBL" id="KAG0290087.1"/>
    </source>
</evidence>
<dbReference type="SUPFAM" id="SSF52058">
    <property type="entry name" value="L domain-like"/>
    <property type="match status" value="2"/>
</dbReference>
<dbReference type="PANTHER" id="PTHR31018">
    <property type="entry name" value="SPORULATION-SPECIFIC PROTEIN-RELATED"/>
    <property type="match status" value="1"/>
</dbReference>
<keyword evidence="2" id="KW-0134">Cell wall</keyword>
<feature type="chain" id="PRO_5045481625" evidence="6">
    <location>
        <begin position="26"/>
        <end position="398"/>
    </location>
</feature>
<dbReference type="InterPro" id="IPR036941">
    <property type="entry name" value="Rcpt_L-dom_sf"/>
</dbReference>
<keyword evidence="3" id="KW-0964">Secreted</keyword>
<proteinExistence type="predicted"/>
<evidence type="ECO:0000256" key="3">
    <source>
        <dbReference type="ARBA" id="ARBA00022525"/>
    </source>
</evidence>
<keyword evidence="4 6" id="KW-0732">Signal</keyword>
<keyword evidence="8" id="KW-1185">Reference proteome</keyword>
<organism evidence="7 8">
    <name type="scientific">Linnemannia gamsii</name>
    <dbReference type="NCBI Taxonomy" id="64522"/>
    <lineage>
        <taxon>Eukaryota</taxon>
        <taxon>Fungi</taxon>
        <taxon>Fungi incertae sedis</taxon>
        <taxon>Mucoromycota</taxon>
        <taxon>Mortierellomycotina</taxon>
        <taxon>Mortierellomycetes</taxon>
        <taxon>Mortierellales</taxon>
        <taxon>Mortierellaceae</taxon>
        <taxon>Linnemannia</taxon>
    </lineage>
</organism>
<dbReference type="InterPro" id="IPR051648">
    <property type="entry name" value="CWI-Assembly_Regulator"/>
</dbReference>
<dbReference type="Gene3D" id="3.80.20.20">
    <property type="entry name" value="Receptor L-domain"/>
    <property type="match status" value="1"/>
</dbReference>
<dbReference type="EMBL" id="JAAAIM010000311">
    <property type="protein sequence ID" value="KAG0290087.1"/>
    <property type="molecule type" value="Genomic_DNA"/>
</dbReference>
<keyword evidence="5" id="KW-0325">Glycoprotein</keyword>
<evidence type="ECO:0000256" key="4">
    <source>
        <dbReference type="ARBA" id="ARBA00022729"/>
    </source>
</evidence>
<name>A0ABQ7K2C2_9FUNG</name>
<comment type="caution">
    <text evidence="7">The sequence shown here is derived from an EMBL/GenBank/DDBJ whole genome shotgun (WGS) entry which is preliminary data.</text>
</comment>
<evidence type="ECO:0000256" key="1">
    <source>
        <dbReference type="ARBA" id="ARBA00004191"/>
    </source>
</evidence>
<reference evidence="7 8" key="1">
    <citation type="journal article" date="2020" name="Fungal Divers.">
        <title>Resolving the Mortierellaceae phylogeny through synthesis of multi-gene phylogenetics and phylogenomics.</title>
        <authorList>
            <person name="Vandepol N."/>
            <person name="Liber J."/>
            <person name="Desiro A."/>
            <person name="Na H."/>
            <person name="Kennedy M."/>
            <person name="Barry K."/>
            <person name="Grigoriev I.V."/>
            <person name="Miller A.N."/>
            <person name="O'Donnell K."/>
            <person name="Stajich J.E."/>
            <person name="Bonito G."/>
        </authorList>
    </citation>
    <scope>NUCLEOTIDE SEQUENCE [LARGE SCALE GENOMIC DNA]</scope>
    <source>
        <strain evidence="7 8">AD045</strain>
    </source>
</reference>